<keyword evidence="1" id="KW-0472">Membrane</keyword>
<evidence type="ECO:0000256" key="1">
    <source>
        <dbReference type="SAM" id="Phobius"/>
    </source>
</evidence>
<accession>A0A7W3P635</accession>
<dbReference type="RefSeq" id="WP_182560093.1">
    <property type="nucleotide sequence ID" value="NZ_JACGWT010000003.1"/>
</dbReference>
<dbReference type="InterPro" id="IPR025339">
    <property type="entry name" value="DUF4245"/>
</dbReference>
<dbReference type="EMBL" id="JACGWT010000003">
    <property type="protein sequence ID" value="MBA8794532.1"/>
    <property type="molecule type" value="Genomic_DNA"/>
</dbReference>
<evidence type="ECO:0000313" key="2">
    <source>
        <dbReference type="EMBL" id="MBA8794532.1"/>
    </source>
</evidence>
<reference evidence="2 3" key="1">
    <citation type="submission" date="2020-07" db="EMBL/GenBank/DDBJ databases">
        <title>Sequencing the genomes of 1000 actinobacteria strains.</title>
        <authorList>
            <person name="Klenk H.-P."/>
        </authorList>
    </citation>
    <scope>NUCLEOTIDE SEQUENCE [LARGE SCALE GENOMIC DNA]</scope>
    <source>
        <strain evidence="2 3">DSM 100723</strain>
    </source>
</reference>
<evidence type="ECO:0000313" key="3">
    <source>
        <dbReference type="Proteomes" id="UP000523079"/>
    </source>
</evidence>
<protein>
    <recommendedName>
        <fullName evidence="4">DUF4245 domain-containing protein</fullName>
    </recommendedName>
</protein>
<dbReference type="AlphaFoldDB" id="A0A7W3P635"/>
<sequence length="184" mass="20006">MARAGRQATPRDMVISLAVLLIPIVAITLFFTQRVPGPPVQVVDWKPVLAQAREQANFPIWAPTELPNGWRPTQVSWVQRGNPDLTGNPVPADRWQFGTLNAQDVYLGIDEQAGGGADFVATASRNGVADGQSVIGANTWQRLVTNDRQQTRSLVLTTKQATTVVSGDVPYDQLEAFVRTLTAS</sequence>
<feature type="transmembrane region" description="Helical" evidence="1">
    <location>
        <begin position="12"/>
        <end position="31"/>
    </location>
</feature>
<dbReference type="Pfam" id="PF14030">
    <property type="entry name" value="DUF4245"/>
    <property type="match status" value="1"/>
</dbReference>
<dbReference type="Proteomes" id="UP000523079">
    <property type="component" value="Unassembled WGS sequence"/>
</dbReference>
<keyword evidence="3" id="KW-1185">Reference proteome</keyword>
<proteinExistence type="predicted"/>
<comment type="caution">
    <text evidence="2">The sequence shown here is derived from an EMBL/GenBank/DDBJ whole genome shotgun (WGS) entry which is preliminary data.</text>
</comment>
<keyword evidence="1" id="KW-1133">Transmembrane helix</keyword>
<gene>
    <name evidence="2" type="ORF">FHX74_002151</name>
</gene>
<evidence type="ECO:0008006" key="4">
    <source>
        <dbReference type="Google" id="ProtNLM"/>
    </source>
</evidence>
<name>A0A7W3P635_9ACTN</name>
<keyword evidence="1" id="KW-0812">Transmembrane</keyword>
<organism evidence="2 3">
    <name type="scientific">Microlunatus kandeliicorticis</name>
    <dbReference type="NCBI Taxonomy" id="1759536"/>
    <lineage>
        <taxon>Bacteria</taxon>
        <taxon>Bacillati</taxon>
        <taxon>Actinomycetota</taxon>
        <taxon>Actinomycetes</taxon>
        <taxon>Propionibacteriales</taxon>
        <taxon>Propionibacteriaceae</taxon>
        <taxon>Microlunatus</taxon>
    </lineage>
</organism>